<feature type="domain" description="TRNA-binding" evidence="4">
    <location>
        <begin position="41"/>
        <end position="153"/>
    </location>
</feature>
<evidence type="ECO:0000313" key="6">
    <source>
        <dbReference type="EMBL" id="VEU78211.1"/>
    </source>
</evidence>
<accession>A0A449BAH9</accession>
<dbReference type="SUPFAM" id="SSF50249">
    <property type="entry name" value="Nucleic acid-binding proteins"/>
    <property type="match status" value="1"/>
</dbReference>
<dbReference type="PROSITE" id="PS50886">
    <property type="entry name" value="TRBD"/>
    <property type="match status" value="1"/>
</dbReference>
<evidence type="ECO:0000259" key="5">
    <source>
        <dbReference type="PROSITE" id="PS51483"/>
    </source>
</evidence>
<keyword evidence="7" id="KW-1185">Reference proteome</keyword>
<gene>
    <name evidence="6" type="primary">pheT</name>
    <name evidence="6" type="ORF">NCTC10184_00440</name>
</gene>
<dbReference type="GO" id="GO:0000049">
    <property type="term" value="F:tRNA binding"/>
    <property type="evidence" value="ECO:0007669"/>
    <property type="project" value="UniProtKB-UniRule"/>
</dbReference>
<evidence type="ECO:0000256" key="1">
    <source>
        <dbReference type="ARBA" id="ARBA00022555"/>
    </source>
</evidence>
<dbReference type="Gene3D" id="2.40.50.140">
    <property type="entry name" value="Nucleic acid-binding proteins"/>
    <property type="match status" value="1"/>
</dbReference>
<dbReference type="GO" id="GO:0006432">
    <property type="term" value="P:phenylalanyl-tRNA aminoacylation"/>
    <property type="evidence" value="ECO:0007669"/>
    <property type="project" value="InterPro"/>
</dbReference>
<dbReference type="PANTHER" id="PTHR10947:SF0">
    <property type="entry name" value="PHENYLALANINE--TRNA LIGASE BETA SUBUNIT"/>
    <property type="match status" value="1"/>
</dbReference>
<proteinExistence type="predicted"/>
<dbReference type="InterPro" id="IPR012340">
    <property type="entry name" value="NA-bd_OB-fold"/>
</dbReference>
<dbReference type="PANTHER" id="PTHR10947">
    <property type="entry name" value="PHENYLALANYL-TRNA SYNTHETASE BETA CHAIN AND LEUCINE-RICH REPEAT-CONTAINING PROTEIN 47"/>
    <property type="match status" value="1"/>
</dbReference>
<dbReference type="InterPro" id="IPR005147">
    <property type="entry name" value="tRNA_synthase_B5-dom"/>
</dbReference>
<dbReference type="Gene3D" id="3.30.56.10">
    <property type="match status" value="2"/>
</dbReference>
<dbReference type="Gene3D" id="3.30.930.10">
    <property type="entry name" value="Bira Bifunctional Protein, Domain 2"/>
    <property type="match status" value="1"/>
</dbReference>
<reference evidence="6 7" key="1">
    <citation type="submission" date="2019-01" db="EMBL/GenBank/DDBJ databases">
        <authorList>
            <consortium name="Pathogen Informatics"/>
        </authorList>
    </citation>
    <scope>NUCLEOTIDE SEQUENCE [LARGE SCALE GENOMIC DNA]</scope>
    <source>
        <strain evidence="6 7">NCTC10184</strain>
    </source>
</reference>
<evidence type="ECO:0000259" key="4">
    <source>
        <dbReference type="PROSITE" id="PS50886"/>
    </source>
</evidence>
<dbReference type="SMART" id="SM00874">
    <property type="entry name" value="B5"/>
    <property type="match status" value="1"/>
</dbReference>
<feature type="domain" description="B5" evidence="5">
    <location>
        <begin position="427"/>
        <end position="519"/>
    </location>
</feature>
<dbReference type="InterPro" id="IPR041616">
    <property type="entry name" value="PheRS_beta_core"/>
</dbReference>
<dbReference type="Proteomes" id="UP000290876">
    <property type="component" value="Chromosome"/>
</dbReference>
<evidence type="ECO:0000313" key="7">
    <source>
        <dbReference type="Proteomes" id="UP000290876"/>
    </source>
</evidence>
<dbReference type="GO" id="GO:0004826">
    <property type="term" value="F:phenylalanine-tRNA ligase activity"/>
    <property type="evidence" value="ECO:0007669"/>
    <property type="project" value="UniProtKB-EC"/>
</dbReference>
<dbReference type="Gene3D" id="3.50.40.10">
    <property type="entry name" value="Phenylalanyl-trna Synthetase, Chain B, domain 3"/>
    <property type="match status" value="1"/>
</dbReference>
<dbReference type="SMART" id="SM00873">
    <property type="entry name" value="B3_4"/>
    <property type="match status" value="1"/>
</dbReference>
<dbReference type="PROSITE" id="PS51483">
    <property type="entry name" value="B5"/>
    <property type="match status" value="1"/>
</dbReference>
<dbReference type="GO" id="GO:0000287">
    <property type="term" value="F:magnesium ion binding"/>
    <property type="evidence" value="ECO:0007669"/>
    <property type="project" value="InterPro"/>
</dbReference>
<dbReference type="RefSeq" id="WP_129623050.1">
    <property type="nucleotide sequence ID" value="NZ_LR215043.1"/>
</dbReference>
<dbReference type="KEGG" id="mcob:NCTC10184_00440"/>
<dbReference type="InterPro" id="IPR045864">
    <property type="entry name" value="aa-tRNA-synth_II/BPL/LPL"/>
</dbReference>
<dbReference type="InterPro" id="IPR045060">
    <property type="entry name" value="Phe-tRNA-ligase_IIc_bsu"/>
</dbReference>
<dbReference type="AlphaFoldDB" id="A0A449BAH9"/>
<dbReference type="SUPFAM" id="SSF55681">
    <property type="entry name" value="Class II aaRS and biotin synthetases"/>
    <property type="match status" value="1"/>
</dbReference>
<protein>
    <submittedName>
        <fullName evidence="6">Phenylalanine--tRNA ligase beta subunit</fullName>
        <ecNumber evidence="6">6.1.1.20</ecNumber>
    </submittedName>
</protein>
<dbReference type="GO" id="GO:0005524">
    <property type="term" value="F:ATP binding"/>
    <property type="evidence" value="ECO:0007669"/>
    <property type="project" value="InterPro"/>
</dbReference>
<keyword evidence="1 3" id="KW-0820">tRNA-binding</keyword>
<dbReference type="InterPro" id="IPR005146">
    <property type="entry name" value="B3/B4_tRNA-bd"/>
</dbReference>
<dbReference type="InterPro" id="IPR002547">
    <property type="entry name" value="tRNA-bd_dom"/>
</dbReference>
<dbReference type="Pfam" id="PF17759">
    <property type="entry name" value="tRNA_synthFbeta"/>
    <property type="match status" value="1"/>
</dbReference>
<dbReference type="InterPro" id="IPR020825">
    <property type="entry name" value="Phe-tRNA_synthase-like_B3/B4"/>
</dbReference>
<dbReference type="EC" id="6.1.1.20" evidence="6"/>
<sequence length="777" mass="88071">MLVSLKQVNKFLQLQTNPISKDELENIFNRLGYEVESVTPFSQAQGIKFGKVLDVKPNPNSKNLNVVQLETATGNVTIQTVATNAQVGYWAVAFVEGAKLGEITFTTKMMAGVASQGMLSGFPELGYDVKYLPYSEDDLVMLNTSEFPELNLTTDPLEFFDLNDFIFDITTPANRSDVNSYATLVDEIAAEYGVTVPELLWTNKPITKSFKVNQADIKIAKVSEFNQHLMFFEVDVKNAQTKFANLLLLAKHHIEVKNIWAIDMTNLALLLLGTPVHAYDATKIGKKLWCELYTGKLEILGKKEVDVKDVIIVRDENKPISIASVMGLENSAVTAQTQKVVFEIGTFDSKKIRQAAKQIKIDSSASVQGARGISGHTLLRVFDFIKNQGALDGLATAKIAPTLAGKNFNEYLTWKNDAELKKHSFLPKSRKIRFNPKTLALYANVSENKAKLQFKDAADKLEKLGFLFLNRTTGKKRIKAERLSANTDIYAPLYRNDVKSTEDIIEELFRFTNYDSFVSQAPKLRNYEVQTRNVDKEKLAGAGYQEVRTFSLTSKEKNKFNPFAFEQDVNLKTFVSLEREVVRNSILPSLLEVAEYNLKRKITSFNLFENGMINYNEYVYGLVSSVKSVQELKQDVTNFLGTNNLSFAPFTDNELVHPKVSAKIYQDGKFIGWVGKFIPTFDKYGLVVAEFKTPKQTKKTTLFAEYNNEPFKSIDLTFELEPQTHIKHIVDELQTKFKVYEIKQIDEFLKDDKNYPTLRITAEAETIQLINDYYNKK</sequence>
<dbReference type="Pfam" id="PF03483">
    <property type="entry name" value="B3_4"/>
    <property type="match status" value="1"/>
</dbReference>
<dbReference type="GO" id="GO:0009328">
    <property type="term" value="C:phenylalanine-tRNA ligase complex"/>
    <property type="evidence" value="ECO:0007669"/>
    <property type="project" value="TreeGrafter"/>
</dbReference>
<dbReference type="NCBIfam" id="NF001882">
    <property type="entry name" value="PRK00629.5-4"/>
    <property type="match status" value="1"/>
</dbReference>
<name>A0A449BAH9_9BACT</name>
<evidence type="ECO:0000256" key="3">
    <source>
        <dbReference type="PROSITE-ProRule" id="PRU00209"/>
    </source>
</evidence>
<keyword evidence="2 3" id="KW-0694">RNA-binding</keyword>
<dbReference type="OrthoDB" id="9805455at2"/>
<organism evidence="6 7">
    <name type="scientific">Mycoplasmopsis columbinasalis</name>
    <dbReference type="NCBI Taxonomy" id="114880"/>
    <lineage>
        <taxon>Bacteria</taxon>
        <taxon>Bacillati</taxon>
        <taxon>Mycoplasmatota</taxon>
        <taxon>Mycoplasmoidales</taxon>
        <taxon>Metamycoplasmataceae</taxon>
        <taxon>Mycoplasmopsis</taxon>
    </lineage>
</organism>
<dbReference type="SUPFAM" id="SSF56037">
    <property type="entry name" value="PheT/TilS domain"/>
    <property type="match status" value="1"/>
</dbReference>
<dbReference type="EMBL" id="LR215043">
    <property type="protein sequence ID" value="VEU78211.1"/>
    <property type="molecule type" value="Genomic_DNA"/>
</dbReference>
<evidence type="ECO:0000256" key="2">
    <source>
        <dbReference type="ARBA" id="ARBA00022884"/>
    </source>
</evidence>
<keyword evidence="6" id="KW-0436">Ligase</keyword>